<feature type="transmembrane region" description="Helical" evidence="1">
    <location>
        <begin position="20"/>
        <end position="40"/>
    </location>
</feature>
<dbReference type="RefSeq" id="WP_379909736.1">
    <property type="nucleotide sequence ID" value="NZ_JBHSWE010000001.1"/>
</dbReference>
<protein>
    <submittedName>
        <fullName evidence="3">Prepilin peptidase</fullName>
        <ecNumber evidence="3">3.4.23.43</ecNumber>
    </submittedName>
</protein>
<dbReference type="Proteomes" id="UP001596422">
    <property type="component" value="Unassembled WGS sequence"/>
</dbReference>
<keyword evidence="1" id="KW-0472">Membrane</keyword>
<evidence type="ECO:0000259" key="2">
    <source>
        <dbReference type="Pfam" id="PF01478"/>
    </source>
</evidence>
<reference evidence="4" key="1">
    <citation type="journal article" date="2019" name="Int. J. Syst. Evol. Microbiol.">
        <title>The Global Catalogue of Microorganisms (GCM) 10K type strain sequencing project: providing services to taxonomists for standard genome sequencing and annotation.</title>
        <authorList>
            <consortium name="The Broad Institute Genomics Platform"/>
            <consortium name="The Broad Institute Genome Sequencing Center for Infectious Disease"/>
            <person name="Wu L."/>
            <person name="Ma J."/>
        </authorList>
    </citation>
    <scope>NUCLEOTIDE SEQUENCE [LARGE SCALE GENOMIC DNA]</scope>
    <source>
        <strain evidence="4">NBRC 111756</strain>
    </source>
</reference>
<feature type="transmembrane region" description="Helical" evidence="1">
    <location>
        <begin position="114"/>
        <end position="133"/>
    </location>
</feature>
<dbReference type="EMBL" id="JBHSWE010000001">
    <property type="protein sequence ID" value="MFC6671226.1"/>
    <property type="molecule type" value="Genomic_DNA"/>
</dbReference>
<feature type="transmembrane region" description="Helical" evidence="1">
    <location>
        <begin position="46"/>
        <end position="65"/>
    </location>
</feature>
<evidence type="ECO:0000313" key="3">
    <source>
        <dbReference type="EMBL" id="MFC6671226.1"/>
    </source>
</evidence>
<sequence>MLLLQIAVFDARYRRIPNSLLLVLLAVSLGSLLLIERSLAGVQLGWQDIGLSMLTVLAVTLPGYLKRQLGAGDLKLLLVCCLVFTPVQLITIIAFSFSALVVAGWIGKFGKNKIPYSPFLMLCSLIMLCLPPAG</sequence>
<dbReference type="InterPro" id="IPR000045">
    <property type="entry name" value="Prepilin_IV_endopep_pep"/>
</dbReference>
<comment type="caution">
    <text evidence="3">The sequence shown here is derived from an EMBL/GenBank/DDBJ whole genome shotgun (WGS) entry which is preliminary data.</text>
</comment>
<evidence type="ECO:0000313" key="4">
    <source>
        <dbReference type="Proteomes" id="UP001596422"/>
    </source>
</evidence>
<dbReference type="EC" id="3.4.23.43" evidence="3"/>
<gene>
    <name evidence="3" type="ORF">ACFQDL_14945</name>
</gene>
<keyword evidence="1" id="KW-0812">Transmembrane</keyword>
<name>A0ABW2A1G1_9GAMM</name>
<feature type="transmembrane region" description="Helical" evidence="1">
    <location>
        <begin position="77"/>
        <end position="102"/>
    </location>
</feature>
<evidence type="ECO:0000256" key="1">
    <source>
        <dbReference type="SAM" id="Phobius"/>
    </source>
</evidence>
<organism evidence="3 4">
    <name type="scientific">Marinobacterium aestuariivivens</name>
    <dbReference type="NCBI Taxonomy" id="1698799"/>
    <lineage>
        <taxon>Bacteria</taxon>
        <taxon>Pseudomonadati</taxon>
        <taxon>Pseudomonadota</taxon>
        <taxon>Gammaproteobacteria</taxon>
        <taxon>Oceanospirillales</taxon>
        <taxon>Oceanospirillaceae</taxon>
        <taxon>Marinobacterium</taxon>
    </lineage>
</organism>
<dbReference type="GO" id="GO:0004190">
    <property type="term" value="F:aspartic-type endopeptidase activity"/>
    <property type="evidence" value="ECO:0007669"/>
    <property type="project" value="UniProtKB-EC"/>
</dbReference>
<feature type="domain" description="Prepilin type IV endopeptidase peptidase" evidence="2">
    <location>
        <begin position="2"/>
        <end position="102"/>
    </location>
</feature>
<accession>A0ABW2A1G1</accession>
<keyword evidence="3" id="KW-0378">Hydrolase</keyword>
<proteinExistence type="predicted"/>
<keyword evidence="1" id="KW-1133">Transmembrane helix</keyword>
<dbReference type="Pfam" id="PF01478">
    <property type="entry name" value="Peptidase_A24"/>
    <property type="match status" value="1"/>
</dbReference>
<dbReference type="Gene3D" id="1.20.120.1220">
    <property type="match status" value="1"/>
</dbReference>
<keyword evidence="4" id="KW-1185">Reference proteome</keyword>